<dbReference type="RefSeq" id="WP_130255011.1">
    <property type="nucleotide sequence ID" value="NZ_PPSX01000022.1"/>
</dbReference>
<dbReference type="InterPro" id="IPR026590">
    <property type="entry name" value="Ssirtuin_cat_dom"/>
</dbReference>
<dbReference type="Proteomes" id="UP000291338">
    <property type="component" value="Unassembled WGS sequence"/>
</dbReference>
<comment type="caution">
    <text evidence="6">The sequence shown here is derived from an EMBL/GenBank/DDBJ whole genome shotgun (WGS) entry which is preliminary data.</text>
</comment>
<organism evidence="6 7">
    <name type="scientific">Pseudoalteromonas phenolica</name>
    <dbReference type="NCBI Taxonomy" id="161398"/>
    <lineage>
        <taxon>Bacteria</taxon>
        <taxon>Pseudomonadati</taxon>
        <taxon>Pseudomonadota</taxon>
        <taxon>Gammaproteobacteria</taxon>
        <taxon>Alteromonadales</taxon>
        <taxon>Pseudoalteromonadaceae</taxon>
        <taxon>Pseudoalteromonas</taxon>
    </lineage>
</organism>
<dbReference type="PROSITE" id="PS50305">
    <property type="entry name" value="SIRTUIN"/>
    <property type="match status" value="1"/>
</dbReference>
<dbReference type="GO" id="GO:0017136">
    <property type="term" value="F:histone deacetylase activity, NAD-dependent"/>
    <property type="evidence" value="ECO:0007669"/>
    <property type="project" value="TreeGrafter"/>
</dbReference>
<dbReference type="InterPro" id="IPR029035">
    <property type="entry name" value="DHS-like_NAD/FAD-binding_dom"/>
</dbReference>
<dbReference type="Gene3D" id="3.40.50.1220">
    <property type="entry name" value="TPP-binding domain"/>
    <property type="match status" value="1"/>
</dbReference>
<evidence type="ECO:0000256" key="4">
    <source>
        <dbReference type="PROSITE-ProRule" id="PRU00236"/>
    </source>
</evidence>
<dbReference type="InterPro" id="IPR003000">
    <property type="entry name" value="Sirtuin"/>
</dbReference>
<dbReference type="EC" id="2.3.1.286" evidence="1"/>
<proteinExistence type="predicted"/>
<evidence type="ECO:0000256" key="1">
    <source>
        <dbReference type="ARBA" id="ARBA00012928"/>
    </source>
</evidence>
<comment type="caution">
    <text evidence="4">Lacks conserved residue(s) required for the propagation of feature annotation.</text>
</comment>
<keyword evidence="2" id="KW-0808">Transferase</keyword>
<feature type="domain" description="Deacetylase sirtuin-type" evidence="5">
    <location>
        <begin position="1"/>
        <end position="248"/>
    </location>
</feature>
<evidence type="ECO:0000313" key="6">
    <source>
        <dbReference type="EMBL" id="RZQ53735.1"/>
    </source>
</evidence>
<evidence type="ECO:0000256" key="2">
    <source>
        <dbReference type="ARBA" id="ARBA00022679"/>
    </source>
</evidence>
<dbReference type="EMBL" id="PPSX01000022">
    <property type="protein sequence ID" value="RZQ53735.1"/>
    <property type="molecule type" value="Genomic_DNA"/>
</dbReference>
<dbReference type="InterPro" id="IPR026591">
    <property type="entry name" value="Sirtuin_cat_small_dom_sf"/>
</dbReference>
<dbReference type="GO" id="GO:0070403">
    <property type="term" value="F:NAD+ binding"/>
    <property type="evidence" value="ECO:0007669"/>
    <property type="project" value="InterPro"/>
</dbReference>
<gene>
    <name evidence="6" type="ORF">C1E23_07665</name>
</gene>
<evidence type="ECO:0000256" key="3">
    <source>
        <dbReference type="ARBA" id="ARBA00023027"/>
    </source>
</evidence>
<keyword evidence="3" id="KW-0520">NAD</keyword>
<evidence type="ECO:0000313" key="7">
    <source>
        <dbReference type="Proteomes" id="UP000291338"/>
    </source>
</evidence>
<evidence type="ECO:0000259" key="5">
    <source>
        <dbReference type="PROSITE" id="PS50305"/>
    </source>
</evidence>
<dbReference type="Pfam" id="PF02146">
    <property type="entry name" value="SIR2"/>
    <property type="match status" value="1"/>
</dbReference>
<sequence>MTKSDKTLYITGAGVSTESGIPTFRGEDGFWTIGSRNYTPQQMATRDMYMHNPGEFLKWYYNRFATYRHHGPNKVHHWLADKTLITQNIDGLDGKAGNPDYISIHGRLDEVTLFHHQGDEVERFKAPWDEVDKANLESSLLELFKIGKHGPILNESLKPYVLLFDEYYTELYEISRAQQHMLDAEKMVFMGTSFSVNITNMALEIARHNNIPVEVVDPNPTHILHSQVKYFAMTAQEYISRKNNLTSN</sequence>
<dbReference type="PANTHER" id="PTHR11085">
    <property type="entry name" value="NAD-DEPENDENT PROTEIN DEACYLASE SIRTUIN-5, MITOCHONDRIAL-RELATED"/>
    <property type="match status" value="1"/>
</dbReference>
<dbReference type="InterPro" id="IPR050134">
    <property type="entry name" value="NAD-dep_sirtuin_deacylases"/>
</dbReference>
<protein>
    <recommendedName>
        <fullName evidence="1">protein acetyllysine N-acetyltransferase</fullName>
        <ecNumber evidence="1">2.3.1.286</ecNumber>
    </recommendedName>
</protein>
<reference evidence="6 7" key="1">
    <citation type="submission" date="2018-01" db="EMBL/GenBank/DDBJ databases">
        <title>Co-occurrence of chitin degradation, pigmentation and bioactivity in marine Pseudoalteromonas.</title>
        <authorList>
            <person name="Paulsen S."/>
            <person name="Gram L."/>
            <person name="Machado H."/>
        </authorList>
    </citation>
    <scope>NUCLEOTIDE SEQUENCE [LARGE SCALE GENOMIC DNA]</scope>
    <source>
        <strain evidence="6 7">S3898</strain>
    </source>
</reference>
<accession>A0A4Q7IPR1</accession>
<dbReference type="AlphaFoldDB" id="A0A4Q7IPR1"/>
<dbReference type="PANTHER" id="PTHR11085:SF10">
    <property type="entry name" value="NAD-DEPENDENT PROTEIN DEACYLASE SIRTUIN-5, MITOCHONDRIAL-RELATED"/>
    <property type="match status" value="1"/>
</dbReference>
<dbReference type="SUPFAM" id="SSF52467">
    <property type="entry name" value="DHS-like NAD/FAD-binding domain"/>
    <property type="match status" value="1"/>
</dbReference>
<name>A0A4Q7IPR1_9GAMM</name>
<dbReference type="Gene3D" id="3.30.1600.10">
    <property type="entry name" value="SIR2/SIRT2 'Small Domain"/>
    <property type="match status" value="1"/>
</dbReference>